<dbReference type="PROSITE" id="PS50889">
    <property type="entry name" value="S4"/>
    <property type="match status" value="1"/>
</dbReference>
<evidence type="ECO:0000313" key="7">
    <source>
        <dbReference type="EMBL" id="MYL18470.1"/>
    </source>
</evidence>
<evidence type="ECO:0000256" key="1">
    <source>
        <dbReference type="ARBA" id="ARBA00000073"/>
    </source>
</evidence>
<dbReference type="PANTHER" id="PTHR21600">
    <property type="entry name" value="MITOCHONDRIAL RNA PSEUDOURIDINE SYNTHASE"/>
    <property type="match status" value="1"/>
</dbReference>
<dbReference type="AlphaFoldDB" id="A0A845DLV0"/>
<dbReference type="GO" id="GO:0009982">
    <property type="term" value="F:pseudouridine synthase activity"/>
    <property type="evidence" value="ECO:0007669"/>
    <property type="project" value="InterPro"/>
</dbReference>
<dbReference type="SUPFAM" id="SSF55120">
    <property type="entry name" value="Pseudouridine synthase"/>
    <property type="match status" value="1"/>
</dbReference>
<name>A0A845DLV0_9BACI</name>
<protein>
    <recommendedName>
        <fullName evidence="5">Pseudouridine synthase</fullName>
        <ecNumber evidence="5">5.4.99.-</ecNumber>
    </recommendedName>
</protein>
<evidence type="ECO:0000313" key="8">
    <source>
        <dbReference type="Proteomes" id="UP000460949"/>
    </source>
</evidence>
<gene>
    <name evidence="7" type="ORF">GLW04_01125</name>
</gene>
<organism evidence="7 8">
    <name type="scientific">Halobacillus litoralis</name>
    <dbReference type="NCBI Taxonomy" id="45668"/>
    <lineage>
        <taxon>Bacteria</taxon>
        <taxon>Bacillati</taxon>
        <taxon>Bacillota</taxon>
        <taxon>Bacilli</taxon>
        <taxon>Bacillales</taxon>
        <taxon>Bacillaceae</taxon>
        <taxon>Halobacillus</taxon>
    </lineage>
</organism>
<reference evidence="7 8" key="1">
    <citation type="submission" date="2019-11" db="EMBL/GenBank/DDBJ databases">
        <title>Genome sequences of 17 halophilic strains isolated from different environments.</title>
        <authorList>
            <person name="Furrow R.E."/>
        </authorList>
    </citation>
    <scope>NUCLEOTIDE SEQUENCE [LARGE SCALE GENOMIC DNA]</scope>
    <source>
        <strain evidence="7 8">22511_23_Filter</strain>
    </source>
</reference>
<dbReference type="InterPro" id="IPR006225">
    <property type="entry name" value="PsdUridine_synth_RluC/D"/>
</dbReference>
<dbReference type="EC" id="5.4.99.-" evidence="5"/>
<comment type="catalytic activity">
    <reaction evidence="1 5">
        <text>a uridine in RNA = a pseudouridine in RNA</text>
        <dbReference type="Rhea" id="RHEA:48348"/>
        <dbReference type="Rhea" id="RHEA-COMP:12068"/>
        <dbReference type="Rhea" id="RHEA-COMP:12069"/>
        <dbReference type="ChEBI" id="CHEBI:65314"/>
        <dbReference type="ChEBI" id="CHEBI:65315"/>
    </reaction>
</comment>
<dbReference type="RefSeq" id="WP_160834932.1">
    <property type="nucleotide sequence ID" value="NZ_WMET01000001.1"/>
</dbReference>
<dbReference type="Gene3D" id="3.30.2350.10">
    <property type="entry name" value="Pseudouridine synthase"/>
    <property type="match status" value="1"/>
</dbReference>
<dbReference type="InterPro" id="IPR020103">
    <property type="entry name" value="PsdUridine_synth_cat_dom_sf"/>
</dbReference>
<dbReference type="NCBIfam" id="TIGR00005">
    <property type="entry name" value="rluA_subfam"/>
    <property type="match status" value="1"/>
</dbReference>
<dbReference type="InterPro" id="IPR006145">
    <property type="entry name" value="PsdUridine_synth_RsuA/RluA"/>
</dbReference>
<dbReference type="Pfam" id="PF00849">
    <property type="entry name" value="PseudoU_synth_2"/>
    <property type="match status" value="1"/>
</dbReference>
<evidence type="ECO:0000256" key="3">
    <source>
        <dbReference type="PIRSR" id="PIRSR606225-1"/>
    </source>
</evidence>
<evidence type="ECO:0000256" key="5">
    <source>
        <dbReference type="RuleBase" id="RU362028"/>
    </source>
</evidence>
<sequence>MSTPSKVVKRWEITAAYSGCSSRDFLLRAGEFSRQLIKKVRVSGDVYVNGERVELWQPLQDGDVLEVVFPEEERGAIEPMEGPLSIVYEDEDVLVIDKPAGLFSVPPFDKTEPSVAAFLLFRYIQKNYPCTVHIVTRLDRDTSGLMLVAKHAYSHRLLTQSLQKIDRRYKAVAEGSLNADQGMIDQPIARAEGSIIRRTTSPEGRPAQTRYEVEKRTGRYTWLRLQLMTGRTHQIRVHLEYLGYPLAGDTLYGGSACPGIPGQALHCYQLNFRHPWSKKRMTLVSETPGEWDRFA</sequence>
<dbReference type="InterPro" id="IPR050188">
    <property type="entry name" value="RluA_PseudoU_synthase"/>
</dbReference>
<dbReference type="PANTHER" id="PTHR21600:SF35">
    <property type="entry name" value="PSEUDOURIDINE SYNTHASE"/>
    <property type="match status" value="1"/>
</dbReference>
<proteinExistence type="inferred from homology"/>
<keyword evidence="5" id="KW-0413">Isomerase</keyword>
<comment type="similarity">
    <text evidence="2 5">Belongs to the pseudouridine synthase RluA family.</text>
</comment>
<feature type="active site" evidence="3">
    <location>
        <position position="139"/>
    </location>
</feature>
<dbReference type="GO" id="GO:0140098">
    <property type="term" value="F:catalytic activity, acting on RNA"/>
    <property type="evidence" value="ECO:0007669"/>
    <property type="project" value="UniProtKB-ARBA"/>
</dbReference>
<dbReference type="EMBL" id="WMET01000001">
    <property type="protein sequence ID" value="MYL18470.1"/>
    <property type="molecule type" value="Genomic_DNA"/>
</dbReference>
<comment type="caution">
    <text evidence="7">The sequence shown here is derived from an EMBL/GenBank/DDBJ whole genome shotgun (WGS) entry which is preliminary data.</text>
</comment>
<dbReference type="PROSITE" id="PS01129">
    <property type="entry name" value="PSI_RLU"/>
    <property type="match status" value="1"/>
</dbReference>
<evidence type="ECO:0000259" key="6">
    <source>
        <dbReference type="Pfam" id="PF00849"/>
    </source>
</evidence>
<keyword evidence="4" id="KW-0694">RNA-binding</keyword>
<feature type="domain" description="Pseudouridine synthase RsuA/RluA-like" evidence="6">
    <location>
        <begin position="92"/>
        <end position="240"/>
    </location>
</feature>
<dbReference type="CDD" id="cd00165">
    <property type="entry name" value="S4"/>
    <property type="match status" value="1"/>
</dbReference>
<dbReference type="Proteomes" id="UP000460949">
    <property type="component" value="Unassembled WGS sequence"/>
</dbReference>
<comment type="function">
    <text evidence="5">Responsible for synthesis of pseudouridine from uracil.</text>
</comment>
<dbReference type="InterPro" id="IPR006224">
    <property type="entry name" value="PsdUridine_synth_RluA-like_CS"/>
</dbReference>
<dbReference type="OrthoDB" id="9807829at2"/>
<evidence type="ECO:0000256" key="2">
    <source>
        <dbReference type="ARBA" id="ARBA00010876"/>
    </source>
</evidence>
<evidence type="ECO:0000256" key="4">
    <source>
        <dbReference type="PROSITE-ProRule" id="PRU00182"/>
    </source>
</evidence>
<dbReference type="GO" id="GO:0003723">
    <property type="term" value="F:RNA binding"/>
    <property type="evidence" value="ECO:0007669"/>
    <property type="project" value="UniProtKB-KW"/>
</dbReference>
<dbReference type="GO" id="GO:0000455">
    <property type="term" value="P:enzyme-directed rRNA pseudouridine synthesis"/>
    <property type="evidence" value="ECO:0007669"/>
    <property type="project" value="TreeGrafter"/>
</dbReference>
<accession>A0A845DLV0</accession>
<dbReference type="CDD" id="cd02869">
    <property type="entry name" value="PseudoU_synth_RluA_like"/>
    <property type="match status" value="1"/>
</dbReference>